<dbReference type="AlphaFoldDB" id="A0A2T4CIH4"/>
<sequence>MTTQCALQAALGKQSRLVLHGFLKAAPDIVIITGGVTDNDFNQARHELELEVAKPQSAGQAYIANETNLAVRDLARLLQHEGKLFLPTRFAADCRRNEDVWPLVLRWRLLESVITVSKADWDQLISGAAPKLQGLEGRRIFRAWQGRRGMSEVCL</sequence>
<protein>
    <submittedName>
        <fullName evidence="1">Uncharacterized protein</fullName>
    </submittedName>
</protein>
<evidence type="ECO:0000313" key="1">
    <source>
        <dbReference type="EMBL" id="PTB81377.1"/>
    </source>
</evidence>
<dbReference type="Proteomes" id="UP000240760">
    <property type="component" value="Unassembled WGS sequence"/>
</dbReference>
<organism evidence="1 2">
    <name type="scientific">Trichoderma longibrachiatum ATCC 18648</name>
    <dbReference type="NCBI Taxonomy" id="983965"/>
    <lineage>
        <taxon>Eukaryota</taxon>
        <taxon>Fungi</taxon>
        <taxon>Dikarya</taxon>
        <taxon>Ascomycota</taxon>
        <taxon>Pezizomycotina</taxon>
        <taxon>Sordariomycetes</taxon>
        <taxon>Hypocreomycetidae</taxon>
        <taxon>Hypocreales</taxon>
        <taxon>Hypocreaceae</taxon>
        <taxon>Trichoderma</taxon>
    </lineage>
</organism>
<evidence type="ECO:0000313" key="2">
    <source>
        <dbReference type="Proteomes" id="UP000240760"/>
    </source>
</evidence>
<accession>A0A2T4CIH4</accession>
<reference evidence="1 2" key="1">
    <citation type="submission" date="2016-07" db="EMBL/GenBank/DDBJ databases">
        <title>Multiple horizontal gene transfer events from other fungi enriched the ability of initially mycotrophic Trichoderma (Ascomycota) to feed on dead plant biomass.</title>
        <authorList>
            <consortium name="DOE Joint Genome Institute"/>
            <person name="Aerts A."/>
            <person name="Atanasova L."/>
            <person name="Chenthamara K."/>
            <person name="Zhang J."/>
            <person name="Grujic M."/>
            <person name="Henrissat B."/>
            <person name="Kuo A."/>
            <person name="Salamov A."/>
            <person name="Lipzen A."/>
            <person name="Labutti K."/>
            <person name="Barry K."/>
            <person name="Miao Y."/>
            <person name="Rahimi M.J."/>
            <person name="Shen Q."/>
            <person name="Grigoriev I.V."/>
            <person name="Kubicek C.P."/>
            <person name="Druzhinina I.S."/>
        </authorList>
    </citation>
    <scope>NUCLEOTIDE SEQUENCE [LARGE SCALE GENOMIC DNA]</scope>
    <source>
        <strain evidence="1 2">ATCC 18648</strain>
    </source>
</reference>
<dbReference type="EMBL" id="KZ679126">
    <property type="protein sequence ID" value="PTB81377.1"/>
    <property type="molecule type" value="Genomic_DNA"/>
</dbReference>
<keyword evidence="2" id="KW-1185">Reference proteome</keyword>
<proteinExistence type="predicted"/>
<name>A0A2T4CIH4_TRILO</name>
<gene>
    <name evidence="1" type="ORF">M440DRAFT_1418062</name>
</gene>